<evidence type="ECO:0000256" key="1">
    <source>
        <dbReference type="ARBA" id="ARBA00022553"/>
    </source>
</evidence>
<dbReference type="EMBL" id="FXSZ01000001">
    <property type="protein sequence ID" value="SMO32873.1"/>
    <property type="molecule type" value="Genomic_DNA"/>
</dbReference>
<dbReference type="PANTHER" id="PTHR44591">
    <property type="entry name" value="STRESS RESPONSE REGULATOR PROTEIN 1"/>
    <property type="match status" value="1"/>
</dbReference>
<dbReference type="SMART" id="SM00448">
    <property type="entry name" value="REC"/>
    <property type="match status" value="1"/>
</dbReference>
<dbReference type="RefSeq" id="WP_142600513.1">
    <property type="nucleotide sequence ID" value="NZ_FXSZ01000001.1"/>
</dbReference>
<dbReference type="InterPro" id="IPR001789">
    <property type="entry name" value="Sig_transdc_resp-reg_receiver"/>
</dbReference>
<dbReference type="OrthoDB" id="9781208at2"/>
<proteinExistence type="predicted"/>
<dbReference type="InterPro" id="IPR050595">
    <property type="entry name" value="Bact_response_regulator"/>
</dbReference>
<accession>A0A521ADI4</accession>
<dbReference type="GO" id="GO:0000160">
    <property type="term" value="P:phosphorelay signal transduction system"/>
    <property type="evidence" value="ECO:0007669"/>
    <property type="project" value="InterPro"/>
</dbReference>
<dbReference type="AlphaFoldDB" id="A0A521ADI4"/>
<dbReference type="Gene3D" id="3.40.50.2300">
    <property type="match status" value="1"/>
</dbReference>
<name>A0A521ADI4_9SPHI</name>
<organism evidence="4 5">
    <name type="scientific">Solitalea koreensis</name>
    <dbReference type="NCBI Taxonomy" id="543615"/>
    <lineage>
        <taxon>Bacteria</taxon>
        <taxon>Pseudomonadati</taxon>
        <taxon>Bacteroidota</taxon>
        <taxon>Sphingobacteriia</taxon>
        <taxon>Sphingobacteriales</taxon>
        <taxon>Sphingobacteriaceae</taxon>
        <taxon>Solitalea</taxon>
    </lineage>
</organism>
<evidence type="ECO:0000313" key="5">
    <source>
        <dbReference type="Proteomes" id="UP000315971"/>
    </source>
</evidence>
<dbReference type="Pfam" id="PF00072">
    <property type="entry name" value="Response_reg"/>
    <property type="match status" value="1"/>
</dbReference>
<dbReference type="SUPFAM" id="SSF52172">
    <property type="entry name" value="CheY-like"/>
    <property type="match status" value="1"/>
</dbReference>
<reference evidence="4 5" key="1">
    <citation type="submission" date="2017-05" db="EMBL/GenBank/DDBJ databases">
        <authorList>
            <person name="Varghese N."/>
            <person name="Submissions S."/>
        </authorList>
    </citation>
    <scope>NUCLEOTIDE SEQUENCE [LARGE SCALE GENOMIC DNA]</scope>
    <source>
        <strain evidence="4 5">DSM 21342</strain>
    </source>
</reference>
<dbReference type="InterPro" id="IPR011006">
    <property type="entry name" value="CheY-like_superfamily"/>
</dbReference>
<dbReference type="PANTHER" id="PTHR44591:SF19">
    <property type="entry name" value="TWO-COMPONENT RESPONSE REGULATOR-RELATED"/>
    <property type="match status" value="1"/>
</dbReference>
<evidence type="ECO:0000259" key="3">
    <source>
        <dbReference type="PROSITE" id="PS50110"/>
    </source>
</evidence>
<feature type="modified residue" description="4-aspartylphosphate" evidence="2">
    <location>
        <position position="55"/>
    </location>
</feature>
<keyword evidence="5" id="KW-1185">Reference proteome</keyword>
<sequence>MIDRVKLLYVEDEPINRKLFQLIFDKDYEVLTAEEGVQGLSVLEKEQDITVVISDMNMPIMNGITFINKAKEKFPEKKFYILTAYMISEEIQSALATGLILKCFGKPFNRNEIVAAIEQDINSNSLEKNNLSNN</sequence>
<keyword evidence="1 2" id="KW-0597">Phosphoprotein</keyword>
<feature type="domain" description="Response regulatory" evidence="3">
    <location>
        <begin position="6"/>
        <end position="121"/>
    </location>
</feature>
<protein>
    <submittedName>
        <fullName evidence="4">CheY chemotaxis protein or a CheY-like REC (Receiver) domain</fullName>
    </submittedName>
</protein>
<dbReference type="PROSITE" id="PS50110">
    <property type="entry name" value="RESPONSE_REGULATORY"/>
    <property type="match status" value="1"/>
</dbReference>
<gene>
    <name evidence="4" type="ORF">SAMN06265350_10171</name>
</gene>
<dbReference type="Proteomes" id="UP000315971">
    <property type="component" value="Unassembled WGS sequence"/>
</dbReference>
<evidence type="ECO:0000313" key="4">
    <source>
        <dbReference type="EMBL" id="SMO32873.1"/>
    </source>
</evidence>
<evidence type="ECO:0000256" key="2">
    <source>
        <dbReference type="PROSITE-ProRule" id="PRU00169"/>
    </source>
</evidence>